<proteinExistence type="predicted"/>
<name>A0A1V9DJK5_9GAMM</name>
<dbReference type="OrthoDB" id="5684611at2"/>
<dbReference type="InterPro" id="IPR052380">
    <property type="entry name" value="Viral_DNA_packaging_terminase"/>
</dbReference>
<dbReference type="EMBL" id="MWUE01000015">
    <property type="protein sequence ID" value="OQP33981.1"/>
    <property type="molecule type" value="Genomic_DNA"/>
</dbReference>
<keyword evidence="4" id="KW-1185">Reference proteome</keyword>
<dbReference type="InterPro" id="IPR027417">
    <property type="entry name" value="P-loop_NTPase"/>
</dbReference>
<evidence type="ECO:0000313" key="4">
    <source>
        <dbReference type="Proteomes" id="UP000192769"/>
    </source>
</evidence>
<accession>A0A1V9DJK5</accession>
<evidence type="ECO:0000313" key="3">
    <source>
        <dbReference type="EMBL" id="OQP33981.1"/>
    </source>
</evidence>
<dbReference type="Proteomes" id="UP000192769">
    <property type="component" value="Unassembled WGS sequence"/>
</dbReference>
<organism evidence="3 4">
    <name type="scientific">Pantoea latae</name>
    <dbReference type="NCBI Taxonomy" id="1964541"/>
    <lineage>
        <taxon>Bacteria</taxon>
        <taxon>Pseudomonadati</taxon>
        <taxon>Pseudomonadota</taxon>
        <taxon>Gammaproteobacteria</taxon>
        <taxon>Enterobacterales</taxon>
        <taxon>Erwiniaceae</taxon>
        <taxon>Pantoea</taxon>
    </lineage>
</organism>
<feature type="domain" description="Phage terminase large subunit C-terminal" evidence="2">
    <location>
        <begin position="246"/>
        <end position="387"/>
    </location>
</feature>
<dbReference type="InterPro" id="IPR006437">
    <property type="entry name" value="Phage_terminase_lsu"/>
</dbReference>
<dbReference type="Gene3D" id="3.40.50.300">
    <property type="entry name" value="P-loop containing nucleotide triphosphate hydrolases"/>
    <property type="match status" value="1"/>
</dbReference>
<dbReference type="RefSeq" id="WP_081139160.1">
    <property type="nucleotide sequence ID" value="NZ_MWUE01000015.1"/>
</dbReference>
<dbReference type="AlphaFoldDB" id="A0A1V9DJK5"/>
<dbReference type="PANTHER" id="PTHR39184">
    <property type="match status" value="1"/>
</dbReference>
<evidence type="ECO:0000259" key="2">
    <source>
        <dbReference type="Pfam" id="PF17288"/>
    </source>
</evidence>
<gene>
    <name evidence="3" type="ORF">B2J69_10095</name>
</gene>
<dbReference type="NCBIfam" id="TIGR01547">
    <property type="entry name" value="phage_term_2"/>
    <property type="match status" value="1"/>
</dbReference>
<dbReference type="Pfam" id="PF04466">
    <property type="entry name" value="Terminase_3"/>
    <property type="match status" value="1"/>
</dbReference>
<dbReference type="InterPro" id="IPR035413">
    <property type="entry name" value="Terminase_L_C"/>
</dbReference>
<dbReference type="InterPro" id="IPR035412">
    <property type="entry name" value="Terminase_L_N"/>
</dbReference>
<dbReference type="Pfam" id="PF17288">
    <property type="entry name" value="Terminase_3C"/>
    <property type="match status" value="1"/>
</dbReference>
<protein>
    <submittedName>
        <fullName evidence="3">Terminase</fullName>
    </submittedName>
</protein>
<dbReference type="PANTHER" id="PTHR39184:SF1">
    <property type="entry name" value="PBSX PHAGE TERMINASE LARGE SUBUNIT"/>
    <property type="match status" value="1"/>
</dbReference>
<comment type="caution">
    <text evidence="3">The sequence shown here is derived from an EMBL/GenBank/DDBJ whole genome shotgun (WGS) entry which is preliminary data.</text>
</comment>
<feature type="domain" description="Phage terminase large subunit N-terminal" evidence="1">
    <location>
        <begin position="21"/>
        <end position="211"/>
    </location>
</feature>
<dbReference type="Gene3D" id="3.30.420.280">
    <property type="match status" value="1"/>
</dbReference>
<reference evidence="3 4" key="1">
    <citation type="submission" date="2017-02" db="EMBL/GenBank/DDBJ databases">
        <title>Whole genome shotgun sequence of Pantoea agglomerans strain AS1 isolated from a cycad, Zamia floridana in Central Florida, USA.</title>
        <authorList>
            <person name="Lata P."/>
            <person name="Govindarajan S."/>
            <person name="Qi F."/>
            <person name="Li J.-L."/>
            <person name="Maurya S.K."/>
            <person name="Sahoo M.K."/>
        </authorList>
    </citation>
    <scope>NUCLEOTIDE SEQUENCE [LARGE SCALE GENOMIC DNA]</scope>
    <source>
        <strain evidence="3 4">AS1</strain>
    </source>
</reference>
<evidence type="ECO:0000259" key="1">
    <source>
        <dbReference type="Pfam" id="PF04466"/>
    </source>
</evidence>
<sequence>MTTAEKKLSFAPKFKPLFRPKRYKTFHGGRGGAKSWGIARALVIMAASKKLRVLCTREVQNSIKDSVHKLLKDQIEMLGLNPWFRITNETITSACGSEFLFKGLRFDPLGIKSTEGVDICWVEEAQSVSADSWDILVPTIRKEGSEIWVSFNPGEEKDPTYQRFVVNPPDDSITVEVNYYDNPYLPETLRKEMEYCKRVDYEAYEHIWLGKPKSISEAVIFKQRYRVEAFPDDLWQQADRLFFGADFGFANDPSTLIRMFMLGAKLYIEYEAYGVGVELDEMAQFYDSVPEARRWPIKADSARPETISHIGRQGFSIDAAAKWKGSVEDGITYLKGFEEIIIHERCKHTADEFRLYSYKVDKKTNEILPVIVDAHNHCIDAIRYGLDGYITSSDSLGTWAQLGRG</sequence>